<dbReference type="InterPro" id="IPR011990">
    <property type="entry name" value="TPR-like_helical_dom_sf"/>
</dbReference>
<protein>
    <submittedName>
        <fullName evidence="1">Uncharacterized protein</fullName>
    </submittedName>
</protein>
<comment type="caution">
    <text evidence="1">The sequence shown here is derived from an EMBL/GenBank/DDBJ whole genome shotgun (WGS) entry which is preliminary data.</text>
</comment>
<accession>A0AAU9NYT3</accession>
<sequence>MSRILQTEILKMPFWSFKLTLHQSYNDDYIENCSRAMGDGNSAVGYFDESVNFLSKVGTYDLEVTHTLSVSLNKIGDLKYYEGDLKAARDHYFRALDVLDVAVSLAKVADVDRNLDAEDTTIEGFQEAINLLESLNIKSEENALEQ</sequence>
<dbReference type="EMBL" id="CAKMRJ010005412">
    <property type="protein sequence ID" value="CAH1443168.1"/>
    <property type="molecule type" value="Genomic_DNA"/>
</dbReference>
<proteinExistence type="predicted"/>
<name>A0AAU9NYT3_9ASTR</name>
<reference evidence="1 2" key="1">
    <citation type="submission" date="2022-01" db="EMBL/GenBank/DDBJ databases">
        <authorList>
            <person name="Xiong W."/>
            <person name="Schranz E."/>
        </authorList>
    </citation>
    <scope>NUCLEOTIDE SEQUENCE [LARGE SCALE GENOMIC DNA]</scope>
</reference>
<organism evidence="1 2">
    <name type="scientific">Lactuca virosa</name>
    <dbReference type="NCBI Taxonomy" id="75947"/>
    <lineage>
        <taxon>Eukaryota</taxon>
        <taxon>Viridiplantae</taxon>
        <taxon>Streptophyta</taxon>
        <taxon>Embryophyta</taxon>
        <taxon>Tracheophyta</taxon>
        <taxon>Spermatophyta</taxon>
        <taxon>Magnoliopsida</taxon>
        <taxon>eudicotyledons</taxon>
        <taxon>Gunneridae</taxon>
        <taxon>Pentapetalae</taxon>
        <taxon>asterids</taxon>
        <taxon>campanulids</taxon>
        <taxon>Asterales</taxon>
        <taxon>Asteraceae</taxon>
        <taxon>Cichorioideae</taxon>
        <taxon>Cichorieae</taxon>
        <taxon>Lactucinae</taxon>
        <taxon>Lactuca</taxon>
    </lineage>
</organism>
<keyword evidence="2" id="KW-1185">Reference proteome</keyword>
<dbReference type="SUPFAM" id="SSF48452">
    <property type="entry name" value="TPR-like"/>
    <property type="match status" value="1"/>
</dbReference>
<dbReference type="Proteomes" id="UP001157418">
    <property type="component" value="Unassembled WGS sequence"/>
</dbReference>
<dbReference type="AlphaFoldDB" id="A0AAU9NYT3"/>
<evidence type="ECO:0000313" key="1">
    <source>
        <dbReference type="EMBL" id="CAH1443168.1"/>
    </source>
</evidence>
<evidence type="ECO:0000313" key="2">
    <source>
        <dbReference type="Proteomes" id="UP001157418"/>
    </source>
</evidence>
<gene>
    <name evidence="1" type="ORF">LVIROSA_LOCUS29105</name>
</gene>
<dbReference type="Gene3D" id="1.25.40.10">
    <property type="entry name" value="Tetratricopeptide repeat domain"/>
    <property type="match status" value="1"/>
</dbReference>